<evidence type="ECO:0000256" key="1">
    <source>
        <dbReference type="ARBA" id="ARBA00009437"/>
    </source>
</evidence>
<dbReference type="RefSeq" id="WP_377008225.1">
    <property type="nucleotide sequence ID" value="NZ_JBHSLV010000019.1"/>
</dbReference>
<dbReference type="EMBL" id="JBHSLV010000019">
    <property type="protein sequence ID" value="MFC5393259.1"/>
    <property type="molecule type" value="Genomic_DNA"/>
</dbReference>
<keyword evidence="7" id="KW-1185">Reference proteome</keyword>
<dbReference type="Pfam" id="PF03466">
    <property type="entry name" value="LysR_substrate"/>
    <property type="match status" value="1"/>
</dbReference>
<keyword evidence="3" id="KW-0238">DNA-binding</keyword>
<dbReference type="SUPFAM" id="SSF53850">
    <property type="entry name" value="Periplasmic binding protein-like II"/>
    <property type="match status" value="1"/>
</dbReference>
<gene>
    <name evidence="6" type="ORF">ACFPPC_11490</name>
</gene>
<keyword evidence="4" id="KW-0804">Transcription</keyword>
<dbReference type="InterPro" id="IPR005119">
    <property type="entry name" value="LysR_subst-bd"/>
</dbReference>
<dbReference type="PANTHER" id="PTHR30419">
    <property type="entry name" value="HTH-TYPE TRANSCRIPTIONAL REGULATOR YBHD"/>
    <property type="match status" value="1"/>
</dbReference>
<comment type="similarity">
    <text evidence="1">Belongs to the LysR transcriptional regulatory family.</text>
</comment>
<dbReference type="Proteomes" id="UP001596104">
    <property type="component" value="Unassembled WGS sequence"/>
</dbReference>
<name>A0ABW0HDD8_9HYPH</name>
<dbReference type="InterPro" id="IPR000847">
    <property type="entry name" value="LysR_HTH_N"/>
</dbReference>
<evidence type="ECO:0000256" key="4">
    <source>
        <dbReference type="ARBA" id="ARBA00023163"/>
    </source>
</evidence>
<accession>A0ABW0HDD8</accession>
<comment type="caution">
    <text evidence="6">The sequence shown here is derived from an EMBL/GenBank/DDBJ whole genome shotgun (WGS) entry which is preliminary data.</text>
</comment>
<feature type="domain" description="HTH lysR-type" evidence="5">
    <location>
        <begin position="5"/>
        <end position="62"/>
    </location>
</feature>
<evidence type="ECO:0000256" key="2">
    <source>
        <dbReference type="ARBA" id="ARBA00023015"/>
    </source>
</evidence>
<evidence type="ECO:0000256" key="3">
    <source>
        <dbReference type="ARBA" id="ARBA00023125"/>
    </source>
</evidence>
<evidence type="ECO:0000313" key="6">
    <source>
        <dbReference type="EMBL" id="MFC5393259.1"/>
    </source>
</evidence>
<reference evidence="7" key="1">
    <citation type="journal article" date="2019" name="Int. J. Syst. Evol. Microbiol.">
        <title>The Global Catalogue of Microorganisms (GCM) 10K type strain sequencing project: providing services to taxonomists for standard genome sequencing and annotation.</title>
        <authorList>
            <consortium name="The Broad Institute Genomics Platform"/>
            <consortium name="The Broad Institute Genome Sequencing Center for Infectious Disease"/>
            <person name="Wu L."/>
            <person name="Ma J."/>
        </authorList>
    </citation>
    <scope>NUCLEOTIDE SEQUENCE [LARGE SCALE GENOMIC DNA]</scope>
    <source>
        <strain evidence="7">CGMCC 1.16326</strain>
    </source>
</reference>
<evidence type="ECO:0000313" key="7">
    <source>
        <dbReference type="Proteomes" id="UP001596104"/>
    </source>
</evidence>
<proteinExistence type="inferred from homology"/>
<dbReference type="InterPro" id="IPR036390">
    <property type="entry name" value="WH_DNA-bd_sf"/>
</dbReference>
<keyword evidence="2" id="KW-0805">Transcription regulation</keyword>
<protein>
    <submittedName>
        <fullName evidence="6">LysR family transcriptional regulator</fullName>
    </submittedName>
</protein>
<dbReference type="Pfam" id="PF00126">
    <property type="entry name" value="HTH_1"/>
    <property type="match status" value="1"/>
</dbReference>
<dbReference type="Gene3D" id="1.10.10.10">
    <property type="entry name" value="Winged helix-like DNA-binding domain superfamily/Winged helix DNA-binding domain"/>
    <property type="match status" value="1"/>
</dbReference>
<dbReference type="PANTHER" id="PTHR30419:SF2">
    <property type="entry name" value="LYSR FAMILY TRANSCRIPTIONAL REGULATOR"/>
    <property type="match status" value="1"/>
</dbReference>
<dbReference type="Gene3D" id="3.40.190.290">
    <property type="match status" value="1"/>
</dbReference>
<evidence type="ECO:0000259" key="5">
    <source>
        <dbReference type="PROSITE" id="PS50931"/>
    </source>
</evidence>
<dbReference type="PROSITE" id="PS50931">
    <property type="entry name" value="HTH_LYSR"/>
    <property type="match status" value="1"/>
</dbReference>
<dbReference type="InterPro" id="IPR036388">
    <property type="entry name" value="WH-like_DNA-bd_sf"/>
</dbReference>
<sequence length="314" mass="34559">MNFRPDLITLRMFLAVYRQGNMTKAAEREHIAPSAISKRIQDLELEIGAPLFYRHARGMTATPAGEALARHTAGLFDDVNRMAAELSVFSAGEEGQARIHAHQSAAVQHLPHELAAFRAAYPKIKVVLREETSPNVIQSMQDGLGDIGIFAEHSQLPDGLQIYEYKRDPLVALMPAEHPLAARDSITLPDLAGYDFISLETGSSLQVLVVNSAAEAEVRITNRIEVVTFTAAVQMVLYGFGVTIVPAGIARIYGSNERLRSVPFSDRWSVRRLMICTRDEPKLTASAKLLLNHLRGPNPVPLHLPTTKGSLPNR</sequence>
<organism evidence="6 7">
    <name type="scientific">Bosea vestrisii</name>
    <dbReference type="NCBI Taxonomy" id="151416"/>
    <lineage>
        <taxon>Bacteria</taxon>
        <taxon>Pseudomonadati</taxon>
        <taxon>Pseudomonadota</taxon>
        <taxon>Alphaproteobacteria</taxon>
        <taxon>Hyphomicrobiales</taxon>
        <taxon>Boseaceae</taxon>
        <taxon>Bosea</taxon>
    </lineage>
</organism>
<dbReference type="SUPFAM" id="SSF46785">
    <property type="entry name" value="Winged helix' DNA-binding domain"/>
    <property type="match status" value="1"/>
</dbReference>
<dbReference type="InterPro" id="IPR050950">
    <property type="entry name" value="HTH-type_LysR_regulators"/>
</dbReference>